<organism evidence="1 2">
    <name type="scientific">Marivita cryptomonadis</name>
    <dbReference type="NCBI Taxonomy" id="505252"/>
    <lineage>
        <taxon>Bacteria</taxon>
        <taxon>Pseudomonadati</taxon>
        <taxon>Pseudomonadota</taxon>
        <taxon>Alphaproteobacteria</taxon>
        <taxon>Rhodobacterales</taxon>
        <taxon>Roseobacteraceae</taxon>
        <taxon>Marivita</taxon>
    </lineage>
</organism>
<proteinExistence type="predicted"/>
<accession>A0A9Q2P3W5</accession>
<dbReference type="EMBL" id="JAFBXE010000023">
    <property type="protein sequence ID" value="MBM2414976.1"/>
    <property type="molecule type" value="Genomic_DNA"/>
</dbReference>
<comment type="caution">
    <text evidence="1">The sequence shown here is derived from an EMBL/GenBank/DDBJ whole genome shotgun (WGS) entry which is preliminary data.</text>
</comment>
<evidence type="ECO:0000313" key="2">
    <source>
        <dbReference type="Proteomes" id="UP000755667"/>
    </source>
</evidence>
<dbReference type="Proteomes" id="UP000755667">
    <property type="component" value="Unassembled WGS sequence"/>
</dbReference>
<dbReference type="AlphaFoldDB" id="A0A9Q2P3W5"/>
<reference evidence="1" key="1">
    <citation type="submission" date="2021-01" db="EMBL/GenBank/DDBJ databases">
        <title>Diatom-associated Roseobacters Show Island Model of Population Structure.</title>
        <authorList>
            <person name="Qu L."/>
            <person name="Feng X."/>
            <person name="Chen Y."/>
            <person name="Li L."/>
            <person name="Wang X."/>
            <person name="Hu Z."/>
            <person name="Wang H."/>
            <person name="Luo H."/>
        </authorList>
    </citation>
    <scope>NUCLEOTIDE SEQUENCE</scope>
    <source>
        <strain evidence="1">CC28-69</strain>
    </source>
</reference>
<gene>
    <name evidence="1" type="ORF">JQX41_21940</name>
</gene>
<protein>
    <submittedName>
        <fullName evidence="1">Uncharacterized protein</fullName>
    </submittedName>
</protein>
<name>A0A9Q2P3W5_9RHOB</name>
<evidence type="ECO:0000313" key="1">
    <source>
        <dbReference type="EMBL" id="MBM2414976.1"/>
    </source>
</evidence>
<dbReference type="RefSeq" id="WP_238940692.1">
    <property type="nucleotide sequence ID" value="NZ_JAFBXD010000023.1"/>
</dbReference>
<sequence length="64" mass="7341">MAWQSATGYNRRALVEAQIGRRKLVIGPRLNAREMNRQLTENQIATKSLNRMTRLGRAVFKRAA</sequence>